<evidence type="ECO:0000256" key="1">
    <source>
        <dbReference type="ARBA" id="ARBA00001938"/>
    </source>
</evidence>
<dbReference type="SUPFAM" id="SSF51230">
    <property type="entry name" value="Single hybrid motif"/>
    <property type="match status" value="1"/>
</dbReference>
<keyword evidence="14" id="KW-1185">Reference proteome</keyword>
<dbReference type="STRING" id="602072.A0A1R3S0R5"/>
<evidence type="ECO:0000313" key="14">
    <source>
        <dbReference type="Proteomes" id="UP000188318"/>
    </source>
</evidence>
<sequence>MLPRVAPRVRGTYAHLPCATRMTSSLHFPSQQTRPFNNSALNDEETRVISVPTMGESISEGILATFHKQIGDFVEQDEEIASIETDKIDIPVNASESGKVTKLLLSEGDTVTVGQAVVEMSLGKPEALHTELEPASESTDEANQHQIFSRPQPEPEPETKTQTMAKPEECTPAPAAPQKEEVTPEKREEPVPVTKRIRTETREKMTRLRLRIAERLKDSQNTAAFLTTFNEVDMSKVIEFRSRNKDDVLKKYHAKLGYMGLVARASALALKEIPIINASIENNDTIVFRDYIDLSIAVSTPKGLVTPVLRDMEDMGVVEIEKGIAELGKKARDNKLSLRDLLGGSFTISNSGIWGSLFGTPIINGPQTAVLGIYGIQQRPVAVNGQVEIRPMMYTALTYDHRLVDGREAVTFLTLVKKYLEDPASMLIE</sequence>
<evidence type="ECO:0000256" key="9">
    <source>
        <dbReference type="ARBA" id="ARBA00023315"/>
    </source>
</evidence>
<dbReference type="OMA" id="SMWSEQV"/>
<dbReference type="NCBIfam" id="TIGR01347">
    <property type="entry name" value="sucB"/>
    <property type="match status" value="1"/>
</dbReference>
<keyword evidence="7" id="KW-0450">Lipoyl</keyword>
<evidence type="ECO:0000259" key="12">
    <source>
        <dbReference type="PROSITE" id="PS50968"/>
    </source>
</evidence>
<dbReference type="VEuPathDB" id="FungiDB:ASPCADRAFT_511351"/>
<evidence type="ECO:0000256" key="10">
    <source>
        <dbReference type="ARBA" id="ARBA00032406"/>
    </source>
</evidence>
<dbReference type="Pfam" id="PF00364">
    <property type="entry name" value="Biotin_lipoyl"/>
    <property type="match status" value="1"/>
</dbReference>
<feature type="domain" description="Lipoyl-binding" evidence="12">
    <location>
        <begin position="46"/>
        <end position="121"/>
    </location>
</feature>
<dbReference type="UniPathway" id="UPA00868">
    <property type="reaction ID" value="UER00840"/>
</dbReference>
<dbReference type="EMBL" id="KV907493">
    <property type="protein sequence ID" value="OOG00319.1"/>
    <property type="molecule type" value="Genomic_DNA"/>
</dbReference>
<organism evidence="13 14">
    <name type="scientific">Aspergillus carbonarius (strain ITEM 5010)</name>
    <dbReference type="NCBI Taxonomy" id="602072"/>
    <lineage>
        <taxon>Eukaryota</taxon>
        <taxon>Fungi</taxon>
        <taxon>Dikarya</taxon>
        <taxon>Ascomycota</taxon>
        <taxon>Pezizomycotina</taxon>
        <taxon>Eurotiomycetes</taxon>
        <taxon>Eurotiomycetidae</taxon>
        <taxon>Eurotiales</taxon>
        <taxon>Aspergillaceae</taxon>
        <taxon>Aspergillus</taxon>
        <taxon>Aspergillus subgen. Circumdati</taxon>
    </lineage>
</organism>
<evidence type="ECO:0000256" key="11">
    <source>
        <dbReference type="SAM" id="MobiDB-lite"/>
    </source>
</evidence>
<evidence type="ECO:0000256" key="2">
    <source>
        <dbReference type="ARBA" id="ARBA00005145"/>
    </source>
</evidence>
<dbReference type="InterPro" id="IPR003016">
    <property type="entry name" value="2-oxoA_DH_lipoyl-BS"/>
</dbReference>
<dbReference type="Gene3D" id="3.30.559.10">
    <property type="entry name" value="Chloramphenicol acetyltransferase-like domain"/>
    <property type="match status" value="1"/>
</dbReference>
<dbReference type="CDD" id="cd06849">
    <property type="entry name" value="lipoyl_domain"/>
    <property type="match status" value="1"/>
</dbReference>
<comment type="cofactor">
    <cofactor evidence="1">
        <name>(R)-lipoate</name>
        <dbReference type="ChEBI" id="CHEBI:83088"/>
    </cofactor>
</comment>
<dbReference type="GO" id="GO:0004149">
    <property type="term" value="F:dihydrolipoyllysine-residue succinyltransferase activity"/>
    <property type="evidence" value="ECO:0007669"/>
    <property type="project" value="UniProtKB-EC"/>
</dbReference>
<dbReference type="OrthoDB" id="5391403at2759"/>
<dbReference type="PANTHER" id="PTHR43416:SF5">
    <property type="entry name" value="DIHYDROLIPOYLLYSINE-RESIDUE SUCCINYLTRANSFERASE COMPONENT OF 2-OXOGLUTARATE DEHYDROGENASE COMPLEX, MITOCHONDRIAL"/>
    <property type="match status" value="1"/>
</dbReference>
<feature type="compositionally biased region" description="Basic and acidic residues" evidence="11">
    <location>
        <begin position="178"/>
        <end position="190"/>
    </location>
</feature>
<evidence type="ECO:0000256" key="6">
    <source>
        <dbReference type="ARBA" id="ARBA00022679"/>
    </source>
</evidence>
<evidence type="ECO:0000256" key="4">
    <source>
        <dbReference type="ARBA" id="ARBA00012945"/>
    </source>
</evidence>
<dbReference type="PANTHER" id="PTHR43416">
    <property type="entry name" value="DIHYDROLIPOYLLYSINE-RESIDUE SUCCINYLTRANSFERASE COMPONENT OF 2-OXOGLUTARATE DEHYDROGENASE COMPLEX, MITOCHONDRIAL-RELATED"/>
    <property type="match status" value="1"/>
</dbReference>
<proteinExistence type="inferred from homology"/>
<gene>
    <name evidence="13" type="ORF">ASPCADRAFT_511351</name>
</gene>
<keyword evidence="5" id="KW-0816">Tricarboxylic acid cycle</keyword>
<evidence type="ECO:0000256" key="7">
    <source>
        <dbReference type="ARBA" id="ARBA00022823"/>
    </source>
</evidence>
<evidence type="ECO:0000256" key="3">
    <source>
        <dbReference type="ARBA" id="ARBA00007317"/>
    </source>
</evidence>
<dbReference type="GO" id="GO:0005739">
    <property type="term" value="C:mitochondrion"/>
    <property type="evidence" value="ECO:0007669"/>
    <property type="project" value="TreeGrafter"/>
</dbReference>
<dbReference type="SUPFAM" id="SSF52777">
    <property type="entry name" value="CoA-dependent acyltransferases"/>
    <property type="match status" value="1"/>
</dbReference>
<dbReference type="InterPro" id="IPR006255">
    <property type="entry name" value="SucB"/>
</dbReference>
<dbReference type="InterPro" id="IPR000089">
    <property type="entry name" value="Biotin_lipoyl"/>
</dbReference>
<reference evidence="14" key="1">
    <citation type="journal article" date="2017" name="Genome Biol.">
        <title>Comparative genomics reveals high biological diversity and specific adaptations in the industrially and medically important fungal genus Aspergillus.</title>
        <authorList>
            <person name="de Vries R.P."/>
            <person name="Riley R."/>
            <person name="Wiebenga A."/>
            <person name="Aguilar-Osorio G."/>
            <person name="Amillis S."/>
            <person name="Uchima C.A."/>
            <person name="Anderluh G."/>
            <person name="Asadollahi M."/>
            <person name="Askin M."/>
            <person name="Barry K."/>
            <person name="Battaglia E."/>
            <person name="Bayram O."/>
            <person name="Benocci T."/>
            <person name="Braus-Stromeyer S.A."/>
            <person name="Caldana C."/>
            <person name="Canovas D."/>
            <person name="Cerqueira G.C."/>
            <person name="Chen F."/>
            <person name="Chen W."/>
            <person name="Choi C."/>
            <person name="Clum A."/>
            <person name="Dos Santos R.A."/>
            <person name="Damasio A.R."/>
            <person name="Diallinas G."/>
            <person name="Emri T."/>
            <person name="Fekete E."/>
            <person name="Flipphi M."/>
            <person name="Freyberg S."/>
            <person name="Gallo A."/>
            <person name="Gournas C."/>
            <person name="Habgood R."/>
            <person name="Hainaut M."/>
            <person name="Harispe M.L."/>
            <person name="Henrissat B."/>
            <person name="Hilden K.S."/>
            <person name="Hope R."/>
            <person name="Hossain A."/>
            <person name="Karabika E."/>
            <person name="Karaffa L."/>
            <person name="Karanyi Z."/>
            <person name="Krasevec N."/>
            <person name="Kuo A."/>
            <person name="Kusch H."/>
            <person name="LaButti K."/>
            <person name="Lagendijk E.L."/>
            <person name="Lapidus A."/>
            <person name="Levasseur A."/>
            <person name="Lindquist E."/>
            <person name="Lipzen A."/>
            <person name="Logrieco A.F."/>
            <person name="MacCabe A."/>
            <person name="Maekelae M.R."/>
            <person name="Malavazi I."/>
            <person name="Melin P."/>
            <person name="Meyer V."/>
            <person name="Mielnichuk N."/>
            <person name="Miskei M."/>
            <person name="Molnar A.P."/>
            <person name="Mule G."/>
            <person name="Ngan C.Y."/>
            <person name="Orejas M."/>
            <person name="Orosz E."/>
            <person name="Ouedraogo J.P."/>
            <person name="Overkamp K.M."/>
            <person name="Park H.-S."/>
            <person name="Perrone G."/>
            <person name="Piumi F."/>
            <person name="Punt P.J."/>
            <person name="Ram A.F."/>
            <person name="Ramon A."/>
            <person name="Rauscher S."/>
            <person name="Record E."/>
            <person name="Riano-Pachon D.M."/>
            <person name="Robert V."/>
            <person name="Roehrig J."/>
            <person name="Ruller R."/>
            <person name="Salamov A."/>
            <person name="Salih N.S."/>
            <person name="Samson R.A."/>
            <person name="Sandor E."/>
            <person name="Sanguinetti M."/>
            <person name="Schuetze T."/>
            <person name="Sepcic K."/>
            <person name="Shelest E."/>
            <person name="Sherlock G."/>
            <person name="Sophianopoulou V."/>
            <person name="Squina F.M."/>
            <person name="Sun H."/>
            <person name="Susca A."/>
            <person name="Todd R.B."/>
            <person name="Tsang A."/>
            <person name="Unkles S.E."/>
            <person name="van de Wiele N."/>
            <person name="van Rossen-Uffink D."/>
            <person name="Oliveira J.V."/>
            <person name="Vesth T.C."/>
            <person name="Visser J."/>
            <person name="Yu J.-H."/>
            <person name="Zhou M."/>
            <person name="Andersen M.R."/>
            <person name="Archer D.B."/>
            <person name="Baker S.E."/>
            <person name="Benoit I."/>
            <person name="Brakhage A.A."/>
            <person name="Braus G.H."/>
            <person name="Fischer R."/>
            <person name="Frisvad J.C."/>
            <person name="Goldman G.H."/>
            <person name="Houbraken J."/>
            <person name="Oakley B."/>
            <person name="Pocsi I."/>
            <person name="Scazzocchio C."/>
            <person name="Seiboth B."/>
            <person name="vanKuyk P.A."/>
            <person name="Wortman J."/>
            <person name="Dyer P.S."/>
            <person name="Grigoriev I.V."/>
        </authorList>
    </citation>
    <scope>NUCLEOTIDE SEQUENCE [LARGE SCALE GENOMIC DNA]</scope>
    <source>
        <strain evidence="14">ITEM 5010</strain>
    </source>
</reference>
<evidence type="ECO:0000256" key="5">
    <source>
        <dbReference type="ARBA" id="ARBA00022532"/>
    </source>
</evidence>
<keyword evidence="8" id="KW-0809">Transit peptide</keyword>
<dbReference type="InterPro" id="IPR011053">
    <property type="entry name" value="Single_hybrid_motif"/>
</dbReference>
<evidence type="ECO:0000313" key="13">
    <source>
        <dbReference type="EMBL" id="OOG00319.1"/>
    </source>
</evidence>
<accession>A0A1R3S0R5</accession>
<dbReference type="GO" id="GO:0033512">
    <property type="term" value="P:L-lysine catabolic process to acetyl-CoA via saccharopine"/>
    <property type="evidence" value="ECO:0007669"/>
    <property type="project" value="UniProtKB-UniPathway"/>
</dbReference>
<dbReference type="AlphaFoldDB" id="A0A1R3S0R5"/>
<name>A0A1R3S0R5_ASPC5</name>
<dbReference type="InterPro" id="IPR001078">
    <property type="entry name" value="2-oxoacid_DH_actylTfrase"/>
</dbReference>
<comment type="pathway">
    <text evidence="2">Amino-acid degradation; L-lysine degradation via saccharopine pathway; glutaryl-CoA from L-lysine: step 6/6.</text>
</comment>
<dbReference type="GO" id="GO:0006099">
    <property type="term" value="P:tricarboxylic acid cycle"/>
    <property type="evidence" value="ECO:0007669"/>
    <property type="project" value="UniProtKB-KW"/>
</dbReference>
<keyword evidence="9" id="KW-0012">Acyltransferase</keyword>
<dbReference type="GO" id="GO:0045252">
    <property type="term" value="C:oxoglutarate dehydrogenase complex"/>
    <property type="evidence" value="ECO:0007669"/>
    <property type="project" value="InterPro"/>
</dbReference>
<dbReference type="PROSITE" id="PS00189">
    <property type="entry name" value="LIPOYL"/>
    <property type="match status" value="1"/>
</dbReference>
<keyword evidence="6" id="KW-0808">Transferase</keyword>
<dbReference type="Pfam" id="PF00198">
    <property type="entry name" value="2-oxoacid_dh"/>
    <property type="match status" value="1"/>
</dbReference>
<comment type="similarity">
    <text evidence="3">Belongs to the 2-oxoacid dehydrogenase family.</text>
</comment>
<dbReference type="InterPro" id="IPR050537">
    <property type="entry name" value="2-oxoacid_dehydrogenase"/>
</dbReference>
<feature type="region of interest" description="Disordered" evidence="11">
    <location>
        <begin position="127"/>
        <end position="191"/>
    </location>
</feature>
<dbReference type="InterPro" id="IPR023213">
    <property type="entry name" value="CAT-like_dom_sf"/>
</dbReference>
<evidence type="ECO:0000256" key="8">
    <source>
        <dbReference type="ARBA" id="ARBA00022946"/>
    </source>
</evidence>
<dbReference type="Proteomes" id="UP000188318">
    <property type="component" value="Unassembled WGS sequence"/>
</dbReference>
<dbReference type="EC" id="2.3.1.61" evidence="4"/>
<dbReference type="Gene3D" id="2.40.50.100">
    <property type="match status" value="1"/>
</dbReference>
<protein>
    <recommendedName>
        <fullName evidence="4">dihydrolipoyllysine-residue succinyltransferase</fullName>
        <ecNumber evidence="4">2.3.1.61</ecNumber>
    </recommendedName>
    <alternativeName>
        <fullName evidence="10">2-oxoglutarate dehydrogenase complex component E2</fullName>
    </alternativeName>
</protein>
<dbReference type="PROSITE" id="PS50968">
    <property type="entry name" value="BIOTINYL_LIPOYL"/>
    <property type="match status" value="1"/>
</dbReference>